<evidence type="ECO:0000259" key="2">
    <source>
        <dbReference type="Pfam" id="PF00248"/>
    </source>
</evidence>
<feature type="domain" description="NADP-dependent oxidoreductase" evidence="2">
    <location>
        <begin position="15"/>
        <end position="319"/>
    </location>
</feature>
<dbReference type="PANTHER" id="PTHR43364:SF4">
    <property type="entry name" value="NAD(P)-LINKED OXIDOREDUCTASE SUPERFAMILY PROTEIN"/>
    <property type="match status" value="1"/>
</dbReference>
<dbReference type="Proteomes" id="UP000230790">
    <property type="component" value="Unassembled WGS sequence"/>
</dbReference>
<keyword evidence="1" id="KW-0560">Oxidoreductase</keyword>
<dbReference type="FunFam" id="3.20.20.100:FF:000004">
    <property type="entry name" value="Oxidoreductase, aldo/keto reductase"/>
    <property type="match status" value="1"/>
</dbReference>
<dbReference type="Pfam" id="PF00248">
    <property type="entry name" value="Aldo_ket_red"/>
    <property type="match status" value="1"/>
</dbReference>
<comment type="caution">
    <text evidence="3">The sequence shown here is derived from an EMBL/GenBank/DDBJ whole genome shotgun (WGS) entry which is preliminary data.</text>
</comment>
<dbReference type="PRINTS" id="PR00069">
    <property type="entry name" value="ALDKETRDTASE"/>
</dbReference>
<sequence>MEYRKLGRTGLKVSELCLGTMTFLWTSDERTSFDVLSAFRDAGGNFLDTADIYSRWAPGNPGGTAEMVIGKWLKSNNIPRDQVIIATKGRSPTGNAPNDQGASRAHLTKALEDSLIRLQTDYVDLYQIHWPDYDTPHEETLRALDDFVSAGKVRYIGASNYPAWWLMKSLWVSDVRNLVRFESLQPHYNLMHRAEFERELMPLCKDQQIGVIPYSPLAGGFLTGKYRKGQPIPAGSRGEGSERIRQYAESERGQRALEKLEAISRARGKTIAQTALAWLLSNPVITAPIIGANTVQQLQESLGAAGYRLNAEEMHALNDATAWE</sequence>
<proteinExistence type="predicted"/>
<dbReference type="GO" id="GO:0005829">
    <property type="term" value="C:cytosol"/>
    <property type="evidence" value="ECO:0007669"/>
    <property type="project" value="TreeGrafter"/>
</dbReference>
<accession>A0A2M8QDX4</accession>
<dbReference type="GO" id="GO:0016491">
    <property type="term" value="F:oxidoreductase activity"/>
    <property type="evidence" value="ECO:0007669"/>
    <property type="project" value="UniProtKB-KW"/>
</dbReference>
<reference evidence="3 4" key="1">
    <citation type="submission" date="2017-11" db="EMBL/GenBank/DDBJ databases">
        <title>Evolution of Phototrophy in the Chloroflexi Phylum Driven by Horizontal Gene Transfer.</title>
        <authorList>
            <person name="Ward L.M."/>
            <person name="Hemp J."/>
            <person name="Shih P.M."/>
            <person name="Mcglynn S.E."/>
            <person name="Fischer W."/>
        </authorList>
    </citation>
    <scope>NUCLEOTIDE SEQUENCE [LARGE SCALE GENOMIC DNA]</scope>
    <source>
        <strain evidence="3">JP3_7</strain>
    </source>
</reference>
<dbReference type="PANTHER" id="PTHR43364">
    <property type="entry name" value="NADH-SPECIFIC METHYLGLYOXAL REDUCTASE-RELATED"/>
    <property type="match status" value="1"/>
</dbReference>
<evidence type="ECO:0000313" key="4">
    <source>
        <dbReference type="Proteomes" id="UP000230790"/>
    </source>
</evidence>
<gene>
    <name evidence="3" type="ORF">CUN48_05840</name>
</gene>
<dbReference type="InterPro" id="IPR036812">
    <property type="entry name" value="NAD(P)_OxRdtase_dom_sf"/>
</dbReference>
<dbReference type="EMBL" id="PGTN01000028">
    <property type="protein sequence ID" value="PJF47968.1"/>
    <property type="molecule type" value="Genomic_DNA"/>
</dbReference>
<dbReference type="InterPro" id="IPR020471">
    <property type="entry name" value="AKR"/>
</dbReference>
<dbReference type="InterPro" id="IPR023210">
    <property type="entry name" value="NADP_OxRdtase_dom"/>
</dbReference>
<protein>
    <submittedName>
        <fullName evidence="3">Aldo/keto reductase</fullName>
    </submittedName>
</protein>
<dbReference type="InterPro" id="IPR050523">
    <property type="entry name" value="AKR_Detox_Biosynth"/>
</dbReference>
<dbReference type="Gene3D" id="3.20.20.100">
    <property type="entry name" value="NADP-dependent oxidoreductase domain"/>
    <property type="match status" value="1"/>
</dbReference>
<evidence type="ECO:0000313" key="3">
    <source>
        <dbReference type="EMBL" id="PJF47968.1"/>
    </source>
</evidence>
<organism evidence="3 4">
    <name type="scientific">Candidatus Thermofonsia Clade 3 bacterium</name>
    <dbReference type="NCBI Taxonomy" id="2364212"/>
    <lineage>
        <taxon>Bacteria</taxon>
        <taxon>Bacillati</taxon>
        <taxon>Chloroflexota</taxon>
        <taxon>Candidatus Thermofontia</taxon>
        <taxon>Candidatus Thermofonsia Clade 3</taxon>
    </lineage>
</organism>
<dbReference type="SUPFAM" id="SSF51430">
    <property type="entry name" value="NAD(P)-linked oxidoreductase"/>
    <property type="match status" value="1"/>
</dbReference>
<dbReference type="AlphaFoldDB" id="A0A2M8QDX4"/>
<name>A0A2M8QDX4_9CHLR</name>
<evidence type="ECO:0000256" key="1">
    <source>
        <dbReference type="ARBA" id="ARBA00023002"/>
    </source>
</evidence>
<dbReference type="CDD" id="cd19081">
    <property type="entry name" value="AKR_AKR9C1"/>
    <property type="match status" value="1"/>
</dbReference>